<keyword evidence="1" id="KW-0349">Heme</keyword>
<dbReference type="PANTHER" id="PTHR10266:SF3">
    <property type="entry name" value="CYTOCHROME C1, HEME PROTEIN, MITOCHONDRIAL"/>
    <property type="match status" value="1"/>
</dbReference>
<organism evidence="5 7">
    <name type="scientific">Ilex paraguariensis</name>
    <name type="common">yerba mate</name>
    <dbReference type="NCBI Taxonomy" id="185542"/>
    <lineage>
        <taxon>Eukaryota</taxon>
        <taxon>Viridiplantae</taxon>
        <taxon>Streptophyta</taxon>
        <taxon>Embryophyta</taxon>
        <taxon>Tracheophyta</taxon>
        <taxon>Spermatophyta</taxon>
        <taxon>Magnoliopsida</taxon>
        <taxon>eudicotyledons</taxon>
        <taxon>Gunneridae</taxon>
        <taxon>Pentapetalae</taxon>
        <taxon>asterids</taxon>
        <taxon>campanulids</taxon>
        <taxon>Aquifoliales</taxon>
        <taxon>Aquifoliaceae</taxon>
        <taxon>Ilex</taxon>
    </lineage>
</organism>
<proteinExistence type="predicted"/>
<accession>A0ABC8U3F3</accession>
<evidence type="ECO:0000313" key="7">
    <source>
        <dbReference type="Proteomes" id="UP001642360"/>
    </source>
</evidence>
<keyword evidence="3" id="KW-0408">Iron</keyword>
<dbReference type="AlphaFoldDB" id="A0ABC8U3F3"/>
<comment type="caution">
    <text evidence="5">The sequence shown here is derived from an EMBL/GenBank/DDBJ whole genome shotgun (WGS) entry which is preliminary data.</text>
</comment>
<dbReference type="EMBL" id="CAUOFW020006794">
    <property type="protein sequence ID" value="CAK9176288.1"/>
    <property type="molecule type" value="Genomic_DNA"/>
</dbReference>
<protein>
    <submittedName>
        <fullName evidence="5">Uncharacterized protein</fullName>
    </submittedName>
</protein>
<keyword evidence="7" id="KW-1185">Reference proteome</keyword>
<evidence type="ECO:0000256" key="3">
    <source>
        <dbReference type="ARBA" id="ARBA00023004"/>
    </source>
</evidence>
<keyword evidence="4" id="KW-0472">Membrane</keyword>
<dbReference type="GO" id="GO:0046872">
    <property type="term" value="F:metal ion binding"/>
    <property type="evidence" value="ECO:0007669"/>
    <property type="project" value="UniProtKB-KW"/>
</dbReference>
<dbReference type="PANTHER" id="PTHR10266">
    <property type="entry name" value="CYTOCHROME C1"/>
    <property type="match status" value="1"/>
</dbReference>
<reference evidence="5 7" key="1">
    <citation type="submission" date="2024-02" db="EMBL/GenBank/DDBJ databases">
        <authorList>
            <person name="Vignale AGUSTIN F."/>
            <person name="Sosa J E."/>
            <person name="Modenutti C."/>
        </authorList>
    </citation>
    <scope>NUCLEOTIDE SEQUENCE [LARGE SCALE GENOMIC DNA]</scope>
</reference>
<sequence>MNYTQVWEDWNQQVRRQRDNVKLPAFGDPLKVSNFKDSPSLAFIVSKHDQDGFGSASMKSLRAFALFGAGVAELLNCATNAYSDEAEQGLKAPDYPWPYKGILKFVGVTRFTNKFVHNAIQCHLSLFVTLSVWHTLRKKQRCWLLRLKQLMGLMTRVPGELNDCFPPPYPNEQAARFANGGAILQIRVLSPR</sequence>
<dbReference type="Proteomes" id="UP001642360">
    <property type="component" value="Unassembled WGS sequence"/>
</dbReference>
<dbReference type="EMBL" id="CAUOFW020006880">
    <property type="protein sequence ID" value="CAK9176668.1"/>
    <property type="molecule type" value="Genomic_DNA"/>
</dbReference>
<gene>
    <name evidence="5" type="ORF">ILEXP_LOCUS46128</name>
    <name evidence="6" type="ORF">ILEXP_LOCUS46531</name>
</gene>
<keyword evidence="2" id="KW-0479">Metal-binding</keyword>
<evidence type="ECO:0000313" key="5">
    <source>
        <dbReference type="EMBL" id="CAK9176288.1"/>
    </source>
</evidence>
<dbReference type="InterPro" id="IPR002326">
    <property type="entry name" value="Cyt_c1"/>
</dbReference>
<evidence type="ECO:0000256" key="1">
    <source>
        <dbReference type="ARBA" id="ARBA00022617"/>
    </source>
</evidence>
<name>A0ABC8U3F3_9AQUA</name>
<evidence type="ECO:0000256" key="4">
    <source>
        <dbReference type="ARBA" id="ARBA00023136"/>
    </source>
</evidence>
<evidence type="ECO:0000256" key="2">
    <source>
        <dbReference type="ARBA" id="ARBA00022723"/>
    </source>
</evidence>
<evidence type="ECO:0000313" key="6">
    <source>
        <dbReference type="EMBL" id="CAK9176668.1"/>
    </source>
</evidence>